<reference evidence="1 2" key="1">
    <citation type="journal article" date="2018" name="Science">
        <title>The opium poppy genome and morphinan production.</title>
        <authorList>
            <person name="Guo L."/>
            <person name="Winzer T."/>
            <person name="Yang X."/>
            <person name="Li Y."/>
            <person name="Ning Z."/>
            <person name="He Z."/>
            <person name="Teodor R."/>
            <person name="Lu Y."/>
            <person name="Bowser T.A."/>
            <person name="Graham I.A."/>
            <person name="Ye K."/>
        </authorList>
    </citation>
    <scope>NUCLEOTIDE SEQUENCE [LARGE SCALE GENOMIC DNA]</scope>
    <source>
        <strain evidence="2">cv. HN1</strain>
        <tissue evidence="1">Leaves</tissue>
    </source>
</reference>
<gene>
    <name evidence="1" type="ORF">C5167_002414</name>
</gene>
<keyword evidence="2" id="KW-1185">Reference proteome</keyword>
<evidence type="ECO:0000313" key="2">
    <source>
        <dbReference type="Proteomes" id="UP000316621"/>
    </source>
</evidence>
<name>A0A4Y7L1G5_PAPSO</name>
<accession>A0A4Y7L1G5</accession>
<dbReference type="Gramene" id="RZC78191">
    <property type="protein sequence ID" value="RZC78191"/>
    <property type="gene ID" value="C5167_002414"/>
</dbReference>
<dbReference type="Proteomes" id="UP000316621">
    <property type="component" value="Chromosome 9"/>
</dbReference>
<dbReference type="AlphaFoldDB" id="A0A4Y7L1G5"/>
<protein>
    <submittedName>
        <fullName evidence="1">Uncharacterized protein</fullName>
    </submittedName>
</protein>
<organism evidence="1 2">
    <name type="scientific">Papaver somniferum</name>
    <name type="common">Opium poppy</name>
    <dbReference type="NCBI Taxonomy" id="3469"/>
    <lineage>
        <taxon>Eukaryota</taxon>
        <taxon>Viridiplantae</taxon>
        <taxon>Streptophyta</taxon>
        <taxon>Embryophyta</taxon>
        <taxon>Tracheophyta</taxon>
        <taxon>Spermatophyta</taxon>
        <taxon>Magnoliopsida</taxon>
        <taxon>Ranunculales</taxon>
        <taxon>Papaveraceae</taxon>
        <taxon>Papaveroideae</taxon>
        <taxon>Papaver</taxon>
    </lineage>
</organism>
<sequence length="66" mass="8028">MNKSALTQGSWQGKRDRCRCDFSTTIHPYLYRKIRVDKKQRHWRYLEDWTLIGELREVKPGEDMSL</sequence>
<dbReference type="EMBL" id="CM010723">
    <property type="protein sequence ID" value="RZC78191.1"/>
    <property type="molecule type" value="Genomic_DNA"/>
</dbReference>
<proteinExistence type="predicted"/>
<evidence type="ECO:0000313" key="1">
    <source>
        <dbReference type="EMBL" id="RZC78191.1"/>
    </source>
</evidence>